<protein>
    <submittedName>
        <fullName evidence="4 5">N-acetyltransferase</fullName>
    </submittedName>
</protein>
<dbReference type="EMBL" id="WMFL01000079">
    <property type="protein sequence ID" value="NJI02676.1"/>
    <property type="molecule type" value="Genomic_DNA"/>
</dbReference>
<keyword evidence="2" id="KW-0012">Acyltransferase</keyword>
<dbReference type="AlphaFoldDB" id="A0A242VI29"/>
<reference evidence="5 6" key="1">
    <citation type="submission" date="2017-04" db="EMBL/GenBank/DDBJ databases">
        <title>Staphylococcus agnetis, a potential pathogen in the broiler production.</title>
        <authorList>
            <person name="Poulsen L."/>
        </authorList>
    </citation>
    <scope>NUCLEOTIDE SEQUENCE [LARGE SCALE GENOMIC DNA]</scope>
    <source>
        <strain evidence="5 6">723_310714_2_2_spleen</strain>
    </source>
</reference>
<proteinExistence type="predicted"/>
<dbReference type="CDD" id="cd04301">
    <property type="entry name" value="NAT_SF"/>
    <property type="match status" value="1"/>
</dbReference>
<comment type="caution">
    <text evidence="4">The sequence shown here is derived from an EMBL/GenBank/DDBJ whole genome shotgun (WGS) entry which is preliminary data.</text>
</comment>
<dbReference type="PANTHER" id="PTHR42919">
    <property type="entry name" value="N-ALPHA-ACETYLTRANSFERASE"/>
    <property type="match status" value="1"/>
</dbReference>
<feature type="domain" description="N-acetyltransferase" evidence="3">
    <location>
        <begin position="3"/>
        <end position="171"/>
    </location>
</feature>
<dbReference type="KEGG" id="sagq:EP23_07540"/>
<evidence type="ECO:0000259" key="3">
    <source>
        <dbReference type="PROSITE" id="PS51186"/>
    </source>
</evidence>
<evidence type="ECO:0000313" key="7">
    <source>
        <dbReference type="Proteomes" id="UP000646308"/>
    </source>
</evidence>
<dbReference type="InterPro" id="IPR016181">
    <property type="entry name" value="Acyl_CoA_acyltransferase"/>
</dbReference>
<evidence type="ECO:0000313" key="4">
    <source>
        <dbReference type="EMBL" id="NJI02676.1"/>
    </source>
</evidence>
<evidence type="ECO:0000256" key="1">
    <source>
        <dbReference type="ARBA" id="ARBA00022679"/>
    </source>
</evidence>
<evidence type="ECO:0000313" key="5">
    <source>
        <dbReference type="EMBL" id="OTW31979.1"/>
    </source>
</evidence>
<dbReference type="PROSITE" id="PS51186">
    <property type="entry name" value="GNAT"/>
    <property type="match status" value="1"/>
</dbReference>
<name>A0A242VI29_9STAP</name>
<evidence type="ECO:0000256" key="2">
    <source>
        <dbReference type="ARBA" id="ARBA00023315"/>
    </source>
</evidence>
<evidence type="ECO:0000313" key="6">
    <source>
        <dbReference type="Proteomes" id="UP000195208"/>
    </source>
</evidence>
<dbReference type="GeneID" id="57692433"/>
<dbReference type="OrthoDB" id="7205533at2"/>
<reference evidence="4" key="2">
    <citation type="submission" date="2019-11" db="EMBL/GenBank/DDBJ databases">
        <title>Whole genome comparisons of Staphylococcus agnetis isolates from cattle and chickens.</title>
        <authorList>
            <person name="Rhoads D."/>
            <person name="Shwani A."/>
            <person name="Adkins P."/>
            <person name="Calcutt M."/>
            <person name="Middleton J."/>
        </authorList>
    </citation>
    <scope>NUCLEOTIDE SEQUENCE</scope>
    <source>
        <strain evidence="4">1387</strain>
    </source>
</reference>
<dbReference type="Pfam" id="PF00583">
    <property type="entry name" value="Acetyltransf_1"/>
    <property type="match status" value="1"/>
</dbReference>
<dbReference type="EMBL" id="NEFX01000003">
    <property type="protein sequence ID" value="OTW31979.1"/>
    <property type="molecule type" value="Genomic_DNA"/>
</dbReference>
<dbReference type="PANTHER" id="PTHR42919:SF8">
    <property type="entry name" value="N-ALPHA-ACETYLTRANSFERASE 50"/>
    <property type="match status" value="1"/>
</dbReference>
<dbReference type="InterPro" id="IPR051556">
    <property type="entry name" value="N-term/lysine_N-AcTrnsfr"/>
</dbReference>
<dbReference type="RefSeq" id="WP_060551711.1">
    <property type="nucleotide sequence ID" value="NZ_CP009623.1"/>
</dbReference>
<dbReference type="InterPro" id="IPR000182">
    <property type="entry name" value="GNAT_dom"/>
</dbReference>
<keyword evidence="6" id="KW-1185">Reference proteome</keyword>
<dbReference type="Gene3D" id="3.40.630.30">
    <property type="match status" value="1"/>
</dbReference>
<dbReference type="GO" id="GO:0016747">
    <property type="term" value="F:acyltransferase activity, transferring groups other than amino-acyl groups"/>
    <property type="evidence" value="ECO:0007669"/>
    <property type="project" value="InterPro"/>
</dbReference>
<organism evidence="4 7">
    <name type="scientific">Staphylococcus agnetis</name>
    <dbReference type="NCBI Taxonomy" id="985762"/>
    <lineage>
        <taxon>Bacteria</taxon>
        <taxon>Bacillati</taxon>
        <taxon>Bacillota</taxon>
        <taxon>Bacilli</taxon>
        <taxon>Bacillales</taxon>
        <taxon>Staphylococcaceae</taxon>
        <taxon>Staphylococcus</taxon>
    </lineage>
</organism>
<accession>A0A242VI29</accession>
<dbReference type="SUPFAM" id="SSF55729">
    <property type="entry name" value="Acyl-CoA N-acyltransferases (Nat)"/>
    <property type="match status" value="1"/>
</dbReference>
<keyword evidence="1" id="KW-0808">Transferase</keyword>
<gene>
    <name evidence="5" type="ORF">B9M88_02560</name>
    <name evidence="4" type="ORF">GLV84_07540</name>
</gene>
<dbReference type="Proteomes" id="UP000646308">
    <property type="component" value="Unassembled WGS sequence"/>
</dbReference>
<dbReference type="Proteomes" id="UP000195208">
    <property type="component" value="Unassembled WGS sequence"/>
</dbReference>
<sequence length="171" mass="20225">MNFRIKKVEISDVMELRRVSIETFAEAYASDYDHALFNQYFEEEMSIEKLTDEIQNPNSFFYFAMVDEHIAGYFKVNIGDAQTEAFSSQYAELQRIYLYQTYQGLKLGQYIFNYVIQFAKGLNKRYLWLGVWSENHTAIAFYKSQGLKKIGEHEFKMGHHVDVDWTMGLEL</sequence>